<dbReference type="EMBL" id="CP018082">
    <property type="protein sequence ID" value="APE35916.1"/>
    <property type="molecule type" value="Genomic_DNA"/>
</dbReference>
<sequence>MSLEDAERSGDQERAAYVETYTQRHPGGEPSVHLYAATVRDDMWLDLTPDEALKLAESLTAVATLVRADAIPGERS</sequence>
<accession>A0A1J0VV39</accession>
<organism evidence="1 2">
    <name type="scientific">Nocardia mangyaensis</name>
    <dbReference type="NCBI Taxonomy" id="2213200"/>
    <lineage>
        <taxon>Bacteria</taxon>
        <taxon>Bacillati</taxon>
        <taxon>Actinomycetota</taxon>
        <taxon>Actinomycetes</taxon>
        <taxon>Mycobacteriales</taxon>
        <taxon>Nocardiaceae</taxon>
        <taxon>Nocardia</taxon>
    </lineage>
</organism>
<reference evidence="1" key="1">
    <citation type="submission" date="2016-11" db="EMBL/GenBank/DDBJ databases">
        <authorList>
            <person name="Jaros S."/>
            <person name="Januszkiewicz K."/>
            <person name="Wedrychowicz H."/>
        </authorList>
    </citation>
    <scope>NUCLEOTIDE SEQUENCE [LARGE SCALE GENOMIC DNA]</scope>
    <source>
        <strain evidence="1">Y48</strain>
    </source>
</reference>
<proteinExistence type="predicted"/>
<evidence type="ECO:0000313" key="1">
    <source>
        <dbReference type="EMBL" id="APE35916.1"/>
    </source>
</evidence>
<name>A0A1J0VV39_9NOCA</name>
<dbReference type="Proteomes" id="UP000183810">
    <property type="component" value="Chromosome"/>
</dbReference>
<gene>
    <name evidence="1" type="ORF">BOX37_20425</name>
</gene>
<keyword evidence="2" id="KW-1185">Reference proteome</keyword>
<protein>
    <submittedName>
        <fullName evidence="1">Uncharacterized protein</fullName>
    </submittedName>
</protein>
<dbReference type="AlphaFoldDB" id="A0A1J0VV39"/>
<dbReference type="KEGG" id="nsl:BOX37_20425"/>
<evidence type="ECO:0000313" key="2">
    <source>
        <dbReference type="Proteomes" id="UP000183810"/>
    </source>
</evidence>